<dbReference type="InterPro" id="IPR018848">
    <property type="entry name" value="WIYLD_domain"/>
</dbReference>
<dbReference type="PANTHER" id="PTHR34271">
    <property type="entry name" value="NUCLEOLAR HISTONE METHYLTRANSFERASE-RELATED PROTEIN"/>
    <property type="match status" value="1"/>
</dbReference>
<reference evidence="3" key="1">
    <citation type="submission" date="2014-09" db="EMBL/GenBank/DDBJ databases">
        <authorList>
            <person name="Magalhaes I.L.F."/>
            <person name="Oliveira U."/>
            <person name="Santos F.R."/>
            <person name="Vidigal T.H.D.A."/>
            <person name="Brescovit A.D."/>
            <person name="Santos A.J."/>
        </authorList>
    </citation>
    <scope>NUCLEOTIDE SEQUENCE</scope>
    <source>
        <tissue evidence="3">Shoot tissue taken approximately 20 cm above the soil surface</tissue>
    </source>
</reference>
<accession>A0A0A8YL49</accession>
<feature type="region of interest" description="Disordered" evidence="1">
    <location>
        <begin position="159"/>
        <end position="184"/>
    </location>
</feature>
<name>A0A0A8YL49_ARUDO</name>
<evidence type="ECO:0000256" key="1">
    <source>
        <dbReference type="SAM" id="MobiDB-lite"/>
    </source>
</evidence>
<sequence>MPPRRRKGDRRIDAAIDHFGAMGYAARDVRSAVKELLKVYGGPAAWPLLEEASYNEVQNKLFEMEEEEKQRQNQLLLEYRPEQEQVEEGPTQQQVPAVDELLLESNMSVLEVYNDVRAEAELTDGKVEGAQQQERAVDEAAPVTSMSILEEYNEVPADAELADDELDESQQQESTVGEAPENNMAIIEVPNEVPAEAESTDEEVQDPMFIEPPALEAEEILPAATRPPCYGWISESEGE</sequence>
<protein>
    <recommendedName>
        <fullName evidence="2">WIYLD domain-containing protein</fullName>
    </recommendedName>
</protein>
<organism evidence="3">
    <name type="scientific">Arundo donax</name>
    <name type="common">Giant reed</name>
    <name type="synonym">Donax arundinaceus</name>
    <dbReference type="NCBI Taxonomy" id="35708"/>
    <lineage>
        <taxon>Eukaryota</taxon>
        <taxon>Viridiplantae</taxon>
        <taxon>Streptophyta</taxon>
        <taxon>Embryophyta</taxon>
        <taxon>Tracheophyta</taxon>
        <taxon>Spermatophyta</taxon>
        <taxon>Magnoliopsida</taxon>
        <taxon>Liliopsida</taxon>
        <taxon>Poales</taxon>
        <taxon>Poaceae</taxon>
        <taxon>PACMAD clade</taxon>
        <taxon>Arundinoideae</taxon>
        <taxon>Arundineae</taxon>
        <taxon>Arundo</taxon>
    </lineage>
</organism>
<dbReference type="InterPro" id="IPR043017">
    <property type="entry name" value="WIYLD_dom_sf"/>
</dbReference>
<dbReference type="PANTHER" id="PTHR34271:SF18">
    <property type="entry name" value="WIYLD DOMAIN-CONTAINING PROTEIN"/>
    <property type="match status" value="1"/>
</dbReference>
<dbReference type="Pfam" id="PF10440">
    <property type="entry name" value="WIYLD"/>
    <property type="match status" value="1"/>
</dbReference>
<dbReference type="AlphaFoldDB" id="A0A0A8YL49"/>
<feature type="compositionally biased region" description="Acidic residues" evidence="1">
    <location>
        <begin position="160"/>
        <end position="170"/>
    </location>
</feature>
<proteinExistence type="predicted"/>
<evidence type="ECO:0000313" key="3">
    <source>
        <dbReference type="EMBL" id="JAD27206.1"/>
    </source>
</evidence>
<dbReference type="EMBL" id="GBRH01270689">
    <property type="protein sequence ID" value="JAD27206.1"/>
    <property type="molecule type" value="Transcribed_RNA"/>
</dbReference>
<feature type="domain" description="WIYLD" evidence="2">
    <location>
        <begin position="6"/>
        <end position="67"/>
    </location>
</feature>
<evidence type="ECO:0000259" key="2">
    <source>
        <dbReference type="Pfam" id="PF10440"/>
    </source>
</evidence>
<dbReference type="Gene3D" id="1.10.8.850">
    <property type="entry name" value="Histone-lysine N methyltransferase , C-terminal domain-like"/>
    <property type="match status" value="1"/>
</dbReference>
<reference evidence="3" key="2">
    <citation type="journal article" date="2015" name="Data Brief">
        <title>Shoot transcriptome of the giant reed, Arundo donax.</title>
        <authorList>
            <person name="Barrero R.A."/>
            <person name="Guerrero F.D."/>
            <person name="Moolhuijzen P."/>
            <person name="Goolsby J.A."/>
            <person name="Tidwell J."/>
            <person name="Bellgard S.E."/>
            <person name="Bellgard M.I."/>
        </authorList>
    </citation>
    <scope>NUCLEOTIDE SEQUENCE</scope>
    <source>
        <tissue evidence="3">Shoot tissue taken approximately 20 cm above the soil surface</tissue>
    </source>
</reference>